<name>A0ABW5VSM6_9MICO</name>
<reference evidence="2" key="1">
    <citation type="journal article" date="2019" name="Int. J. Syst. Evol. Microbiol.">
        <title>The Global Catalogue of Microorganisms (GCM) 10K type strain sequencing project: providing services to taxonomists for standard genome sequencing and annotation.</title>
        <authorList>
            <consortium name="The Broad Institute Genomics Platform"/>
            <consortium name="The Broad Institute Genome Sequencing Center for Infectious Disease"/>
            <person name="Wu L."/>
            <person name="Ma J."/>
        </authorList>
    </citation>
    <scope>NUCLEOTIDE SEQUENCE [LARGE SCALE GENOMIC DNA]</scope>
    <source>
        <strain evidence="2">CCM 7044</strain>
    </source>
</reference>
<proteinExistence type="predicted"/>
<evidence type="ECO:0000313" key="2">
    <source>
        <dbReference type="Proteomes" id="UP001597479"/>
    </source>
</evidence>
<sequence>MADPRGPVRQGTVRRTAAVVVLGALALCLGGGVAWALWADGGVAAGPTTPVTAWSVPVTTTTCSDTDGPLFETAAVTWPETSTPRALAYTATINGVAASVTDNGATRSVAINQTVLQQLFGGLFGSTLTVRVTAALPGTAWTAPVATETVQAGVTALPPGLTLECASPP</sequence>
<dbReference type="RefSeq" id="WP_377184039.1">
    <property type="nucleotide sequence ID" value="NZ_JBHUOG010000002.1"/>
</dbReference>
<protein>
    <submittedName>
        <fullName evidence="1">Uncharacterized protein</fullName>
    </submittedName>
</protein>
<evidence type="ECO:0000313" key="1">
    <source>
        <dbReference type="EMBL" id="MFD2794697.1"/>
    </source>
</evidence>
<comment type="caution">
    <text evidence="1">The sequence shown here is derived from an EMBL/GenBank/DDBJ whole genome shotgun (WGS) entry which is preliminary data.</text>
</comment>
<gene>
    <name evidence="1" type="ORF">ACFS27_14155</name>
</gene>
<dbReference type="EMBL" id="JBHUOG010000002">
    <property type="protein sequence ID" value="MFD2794697.1"/>
    <property type="molecule type" value="Genomic_DNA"/>
</dbReference>
<organism evidence="1 2">
    <name type="scientific">Promicromonospora vindobonensis</name>
    <dbReference type="NCBI Taxonomy" id="195748"/>
    <lineage>
        <taxon>Bacteria</taxon>
        <taxon>Bacillati</taxon>
        <taxon>Actinomycetota</taxon>
        <taxon>Actinomycetes</taxon>
        <taxon>Micrococcales</taxon>
        <taxon>Promicromonosporaceae</taxon>
        <taxon>Promicromonospora</taxon>
    </lineage>
</organism>
<dbReference type="Proteomes" id="UP001597479">
    <property type="component" value="Unassembled WGS sequence"/>
</dbReference>
<keyword evidence="2" id="KW-1185">Reference proteome</keyword>
<accession>A0ABW5VSM6</accession>